<keyword evidence="1" id="KW-1133">Transmembrane helix</keyword>
<dbReference type="InterPro" id="IPR001969">
    <property type="entry name" value="Aspartic_peptidase_AS"/>
</dbReference>
<dbReference type="GO" id="GO:0004190">
    <property type="term" value="F:aspartic-type endopeptidase activity"/>
    <property type="evidence" value="ECO:0007669"/>
    <property type="project" value="InterPro"/>
</dbReference>
<name>A0A7W9SZM1_9BACT</name>
<keyword evidence="1" id="KW-0472">Membrane</keyword>
<evidence type="ECO:0000313" key="3">
    <source>
        <dbReference type="Proteomes" id="UP000532746"/>
    </source>
</evidence>
<dbReference type="AlphaFoldDB" id="A0A7W9SZM1"/>
<keyword evidence="1" id="KW-0812">Transmembrane</keyword>
<evidence type="ECO:0000256" key="1">
    <source>
        <dbReference type="SAM" id="Phobius"/>
    </source>
</evidence>
<dbReference type="Proteomes" id="UP000532746">
    <property type="component" value="Unassembled WGS sequence"/>
</dbReference>
<reference evidence="2 3" key="1">
    <citation type="submission" date="2020-08" db="EMBL/GenBank/DDBJ databases">
        <title>Genomic Encyclopedia of Type Strains, Phase IV (KMG-IV): sequencing the most valuable type-strain genomes for metagenomic binning, comparative biology and taxonomic classification.</title>
        <authorList>
            <person name="Goeker M."/>
        </authorList>
    </citation>
    <scope>NUCLEOTIDE SEQUENCE [LARGE SCALE GENOMIC DNA]</scope>
    <source>
        <strain evidence="2 3">DSM 26718</strain>
    </source>
</reference>
<accession>A0A7W9SZM1</accession>
<dbReference type="GO" id="GO:0006508">
    <property type="term" value="P:proteolysis"/>
    <property type="evidence" value="ECO:0007669"/>
    <property type="project" value="InterPro"/>
</dbReference>
<evidence type="ECO:0008006" key="4">
    <source>
        <dbReference type="Google" id="ProtNLM"/>
    </source>
</evidence>
<comment type="caution">
    <text evidence="2">The sequence shown here is derived from an EMBL/GenBank/DDBJ whole genome shotgun (WGS) entry which is preliminary data.</text>
</comment>
<dbReference type="PROSITE" id="PS00141">
    <property type="entry name" value="ASP_PROTEASE"/>
    <property type="match status" value="1"/>
</dbReference>
<protein>
    <recommendedName>
        <fullName evidence="4">Peptidase A2 domain-containing protein</fullName>
    </recommendedName>
</protein>
<feature type="transmembrane region" description="Helical" evidence="1">
    <location>
        <begin position="7"/>
        <end position="26"/>
    </location>
</feature>
<sequence length="324" mass="35072">MKPLFKILLGVLTLLVVSGIGGYFYMKQKFMPAPSQLAVAGLPATCRFTWLADSTTKPATPHAALLLPVRLPGCPRTCYVQFDTGAPTSLMYGKALAALRGTHPGLAPNLPAQADTLRNFQFGLGTGQVTARKMRVFDYGKAELPADTTQPFIIGTLGTDVLEGRVLVLDYAQQRFTLEATVPDNLSRQAAFVPLQFTGRRVLLNATVQDEPRQLLFDSGSSAFSLLTSQDTWQTMIQPNATVRHAAVNSMSRTLHAYTAPTPAAMQLGNVAVPFRTVTYIEGTSLKESLLMRFSGMGGMLGNEPFAQRTIILDTKGGRFGLVL</sequence>
<keyword evidence="3" id="KW-1185">Reference proteome</keyword>
<dbReference type="EMBL" id="JACHGG010000001">
    <property type="protein sequence ID" value="MBB6058275.1"/>
    <property type="molecule type" value="Genomic_DNA"/>
</dbReference>
<evidence type="ECO:0000313" key="2">
    <source>
        <dbReference type="EMBL" id="MBB6058275.1"/>
    </source>
</evidence>
<organism evidence="2 3">
    <name type="scientific">Hymenobacter luteus</name>
    <dbReference type="NCBI Taxonomy" id="1411122"/>
    <lineage>
        <taxon>Bacteria</taxon>
        <taxon>Pseudomonadati</taxon>
        <taxon>Bacteroidota</taxon>
        <taxon>Cytophagia</taxon>
        <taxon>Cytophagales</taxon>
        <taxon>Hymenobacteraceae</taxon>
        <taxon>Hymenobacter</taxon>
    </lineage>
</organism>
<dbReference type="RefSeq" id="WP_183401577.1">
    <property type="nucleotide sequence ID" value="NZ_JACHGG010000001.1"/>
</dbReference>
<gene>
    <name evidence="2" type="ORF">HNQ93_001105</name>
</gene>
<proteinExistence type="predicted"/>